<dbReference type="PROSITE" id="PS00455">
    <property type="entry name" value="AMP_BINDING"/>
    <property type="match status" value="1"/>
</dbReference>
<evidence type="ECO:0000313" key="8">
    <source>
        <dbReference type="EMBL" id="CED83926.1"/>
    </source>
</evidence>
<dbReference type="PANTHER" id="PTHR43272">
    <property type="entry name" value="LONG-CHAIN-FATTY-ACID--COA LIGASE"/>
    <property type="match status" value="1"/>
</dbReference>
<keyword evidence="3" id="KW-0547">Nucleotide-binding</keyword>
<dbReference type="InterPro" id="IPR000873">
    <property type="entry name" value="AMP-dep_synth/lig_dom"/>
</dbReference>
<dbReference type="InterPro" id="IPR020845">
    <property type="entry name" value="AMP-binding_CS"/>
</dbReference>
<keyword evidence="4" id="KW-0067">ATP-binding</keyword>
<dbReference type="SUPFAM" id="SSF56801">
    <property type="entry name" value="Acetyl-CoA synthetase-like"/>
    <property type="match status" value="1"/>
</dbReference>
<evidence type="ECO:0000256" key="3">
    <source>
        <dbReference type="ARBA" id="ARBA00022741"/>
    </source>
</evidence>
<evidence type="ECO:0000256" key="4">
    <source>
        <dbReference type="ARBA" id="ARBA00022840"/>
    </source>
</evidence>
<feature type="domain" description="AMP-dependent synthetase/ligase" evidence="6">
    <location>
        <begin position="270"/>
        <end position="695"/>
    </location>
</feature>
<dbReference type="Gene3D" id="3.40.50.12780">
    <property type="entry name" value="N-terminal domain of ligase-like"/>
    <property type="match status" value="1"/>
</dbReference>
<dbReference type="Pfam" id="PF13302">
    <property type="entry name" value="Acetyltransf_3"/>
    <property type="match status" value="1"/>
</dbReference>
<dbReference type="GO" id="GO:0005886">
    <property type="term" value="C:plasma membrane"/>
    <property type="evidence" value="ECO:0007669"/>
    <property type="project" value="TreeGrafter"/>
</dbReference>
<sequence length="879" mass="96340">MTASEPLSLEEEYGMQESWATDEDKLTFIVLSRPSANSSEDPLPLSEEIEKARMIGDVNMFFHEPEEEGSVGDAECEVMIAELDARRKGLAYEALSVFLRYATSPPLSIPTSSNLMAKISTSNPSSLGLFNKLGFQVVKLSEVWQEWELSHSDSHKNSSTSSSFHFHPSSRSTIRSYNIYNTIMSKASFPQEDPTIRRSHLSKDLVQGPELFPEIKTVYDIFPALAKRYGDKKAAAYRDVVTIVEEEKEVTKIVEGKEVKEKKTWKYFTLSEYKWLTYNQVYDRIQETASGLKHLGLQEGGRVGIYADTGVNWQIAAHGSTRALYTITTAYPTLGPSGLARSLTEPEVQAVFTNASLLSTLASVLEKGAKNEGKQDSEKDEEGGGENVRYVIYDGKLEDQALLQKVSSVLEARQGKLFHLDELRALGREHPGSFEKKPTQDDTFCIMYTSGSSGAPKGVILSHHNIISSLGGTTLLLKDIVNPEDTFLAFLPLSHVLELLVELTFYTKGTPVGYGSPKTLTDASVRNCQGDLKAFQPSIIVGVPAVFETIRKGIVGKINAAGAVTKTVFNAALALKKNVPLLGGVADSVVFSKIKEQTGGKLRIVMNGGSGLSKPTQEFLNTSLAIILQGYGLTETCGMGAILTPQFYQYECVGVPVPSVEIKLLDYPDAGYKNSNNPPQGEVLLRGGSVTKGYFKREDLNKEAFTTDGWFRTGDIGQWNKDGTLSLIDRIKNLVKLSSGEYIALENLESTYKGANFLNNICVYATSECNRPIALATLHEPNLRAFLKGHSISDVNADSDSLNKLAESKSVRSAMLKELNTVGKKNGLKGPETLAGLILDAEDWTPDNGLLTAAQKLDRKSVVKKHQDEIEKLIKATSS</sequence>
<dbReference type="GO" id="GO:0035336">
    <property type="term" value="P:long-chain fatty-acyl-CoA metabolic process"/>
    <property type="evidence" value="ECO:0007669"/>
    <property type="project" value="TreeGrafter"/>
</dbReference>
<dbReference type="PANTHER" id="PTHR43272:SF83">
    <property type="entry name" value="ACYL-COA SYNTHETASE LONG-CHAIN, ISOFORM J"/>
    <property type="match status" value="1"/>
</dbReference>
<reference evidence="8" key="1">
    <citation type="submission" date="2014-08" db="EMBL/GenBank/DDBJ databases">
        <authorList>
            <person name="Sharma Rahul"/>
            <person name="Thines Marco"/>
        </authorList>
    </citation>
    <scope>NUCLEOTIDE SEQUENCE</scope>
</reference>
<dbReference type="GO" id="GO:0005783">
    <property type="term" value="C:endoplasmic reticulum"/>
    <property type="evidence" value="ECO:0007669"/>
    <property type="project" value="TreeGrafter"/>
</dbReference>
<keyword evidence="2" id="KW-0436">Ligase</keyword>
<evidence type="ECO:0000256" key="1">
    <source>
        <dbReference type="ARBA" id="ARBA00006432"/>
    </source>
</evidence>
<dbReference type="SUPFAM" id="SSF55729">
    <property type="entry name" value="Acyl-CoA N-acyltransferases (Nat)"/>
    <property type="match status" value="1"/>
</dbReference>
<dbReference type="GO" id="GO:0005811">
    <property type="term" value="C:lipid droplet"/>
    <property type="evidence" value="ECO:0007669"/>
    <property type="project" value="TreeGrafter"/>
</dbReference>
<dbReference type="GO" id="GO:0016747">
    <property type="term" value="F:acyltransferase activity, transferring groups other than amino-acyl groups"/>
    <property type="evidence" value="ECO:0007669"/>
    <property type="project" value="InterPro"/>
</dbReference>
<name>A0A0F7SRA7_PHARH</name>
<dbReference type="Gene3D" id="3.40.630.30">
    <property type="match status" value="1"/>
</dbReference>
<evidence type="ECO:0000256" key="5">
    <source>
        <dbReference type="ARBA" id="ARBA00036813"/>
    </source>
</evidence>
<dbReference type="EMBL" id="LN483157">
    <property type="protein sequence ID" value="CED83926.1"/>
    <property type="molecule type" value="Genomic_DNA"/>
</dbReference>
<dbReference type="GO" id="GO:0005524">
    <property type="term" value="F:ATP binding"/>
    <property type="evidence" value="ECO:0007669"/>
    <property type="project" value="UniProtKB-KW"/>
</dbReference>
<protein>
    <submittedName>
        <fullName evidence="8">Acyl-CoA synthetase</fullName>
    </submittedName>
</protein>
<organism evidence="8">
    <name type="scientific">Phaffia rhodozyma</name>
    <name type="common">Yeast</name>
    <name type="synonym">Xanthophyllomyces dendrorhous</name>
    <dbReference type="NCBI Taxonomy" id="264483"/>
    <lineage>
        <taxon>Eukaryota</taxon>
        <taxon>Fungi</taxon>
        <taxon>Dikarya</taxon>
        <taxon>Basidiomycota</taxon>
        <taxon>Agaricomycotina</taxon>
        <taxon>Tremellomycetes</taxon>
        <taxon>Cystofilobasidiales</taxon>
        <taxon>Mrakiaceae</taxon>
        <taxon>Phaffia</taxon>
    </lineage>
</organism>
<dbReference type="AlphaFoldDB" id="A0A0F7SRA7"/>
<comment type="similarity">
    <text evidence="1">Belongs to the ATP-dependent AMP-binding enzyme family.</text>
</comment>
<proteinExistence type="inferred from homology"/>
<evidence type="ECO:0000259" key="7">
    <source>
        <dbReference type="Pfam" id="PF13302"/>
    </source>
</evidence>
<feature type="domain" description="N-acetyltransferase" evidence="7">
    <location>
        <begin position="50"/>
        <end position="136"/>
    </location>
</feature>
<evidence type="ECO:0000259" key="6">
    <source>
        <dbReference type="Pfam" id="PF00501"/>
    </source>
</evidence>
<dbReference type="GO" id="GO:0004467">
    <property type="term" value="F:long-chain fatty acid-CoA ligase activity"/>
    <property type="evidence" value="ECO:0007669"/>
    <property type="project" value="UniProtKB-EC"/>
</dbReference>
<accession>A0A0F7SRA7</accession>
<dbReference type="InterPro" id="IPR016181">
    <property type="entry name" value="Acyl_CoA_acyltransferase"/>
</dbReference>
<comment type="catalytic activity">
    <reaction evidence="5">
        <text>a long-chain fatty acid + ATP + CoA = a long-chain fatty acyl-CoA + AMP + diphosphate</text>
        <dbReference type="Rhea" id="RHEA:15421"/>
        <dbReference type="ChEBI" id="CHEBI:30616"/>
        <dbReference type="ChEBI" id="CHEBI:33019"/>
        <dbReference type="ChEBI" id="CHEBI:57287"/>
        <dbReference type="ChEBI" id="CHEBI:57560"/>
        <dbReference type="ChEBI" id="CHEBI:83139"/>
        <dbReference type="ChEBI" id="CHEBI:456215"/>
        <dbReference type="EC" id="6.2.1.3"/>
    </reaction>
</comment>
<dbReference type="InterPro" id="IPR042099">
    <property type="entry name" value="ANL_N_sf"/>
</dbReference>
<dbReference type="Pfam" id="PF00501">
    <property type="entry name" value="AMP-binding"/>
    <property type="match status" value="1"/>
</dbReference>
<dbReference type="InterPro" id="IPR000182">
    <property type="entry name" value="GNAT_dom"/>
</dbReference>
<evidence type="ECO:0000256" key="2">
    <source>
        <dbReference type="ARBA" id="ARBA00022598"/>
    </source>
</evidence>